<reference evidence="24" key="3">
    <citation type="journal article" date="2014" name="Nature">
        <title>Elephant shark genome provides unique insights into gnathostome evolution.</title>
        <authorList>
            <consortium name="International Elephant Shark Genome Sequencing Consortium"/>
            <person name="Venkatesh B."/>
            <person name="Lee A.P."/>
            <person name="Ravi V."/>
            <person name="Maurya A.K."/>
            <person name="Lian M.M."/>
            <person name="Swann J.B."/>
            <person name="Ohta Y."/>
            <person name="Flajnik M.F."/>
            <person name="Sutoh Y."/>
            <person name="Kasahara M."/>
            <person name="Hoon S."/>
            <person name="Gangu V."/>
            <person name="Roy S.W."/>
            <person name="Irimia M."/>
            <person name="Korzh V."/>
            <person name="Kondrychyn I."/>
            <person name="Lim Z.W."/>
            <person name="Tay B.H."/>
            <person name="Tohari S."/>
            <person name="Kong K.W."/>
            <person name="Ho S."/>
            <person name="Lorente-Galdos B."/>
            <person name="Quilez J."/>
            <person name="Marques-Bonet T."/>
            <person name="Raney B.J."/>
            <person name="Ingham P.W."/>
            <person name="Tay A."/>
            <person name="Hillier L.W."/>
            <person name="Minx P."/>
            <person name="Boehm T."/>
            <person name="Wilson R.K."/>
            <person name="Brenner S."/>
            <person name="Warren W.C."/>
        </authorList>
    </citation>
    <scope>NUCLEOTIDE SEQUENCE [LARGE SCALE GENOMIC DNA]</scope>
</reference>
<dbReference type="InterPro" id="IPR001245">
    <property type="entry name" value="Ser-Thr/Tyr_kinase_cat_dom"/>
</dbReference>
<dbReference type="PRINTS" id="PR00109">
    <property type="entry name" value="TYRKINASE"/>
</dbReference>
<dbReference type="PROSITE" id="PS50011">
    <property type="entry name" value="PROTEIN_KINASE_DOM"/>
    <property type="match status" value="1"/>
</dbReference>
<dbReference type="Pfam" id="PF01030">
    <property type="entry name" value="Recep_L_domain"/>
    <property type="match status" value="2"/>
</dbReference>
<reference evidence="24" key="1">
    <citation type="journal article" date="2006" name="Science">
        <title>Ancient noncoding elements conserved in the human genome.</title>
        <authorList>
            <person name="Venkatesh B."/>
            <person name="Kirkness E.F."/>
            <person name="Loh Y.H."/>
            <person name="Halpern A.L."/>
            <person name="Lee A.P."/>
            <person name="Johnson J."/>
            <person name="Dandona N."/>
            <person name="Viswanathan L.D."/>
            <person name="Tay A."/>
            <person name="Venter J.C."/>
            <person name="Strausberg R.L."/>
            <person name="Brenner S."/>
        </authorList>
    </citation>
    <scope>NUCLEOTIDE SEQUENCE [LARGE SCALE GENOMIC DNA]</scope>
</reference>
<dbReference type="InterPro" id="IPR009030">
    <property type="entry name" value="Growth_fac_rcpt_cys_sf"/>
</dbReference>
<dbReference type="Gene3D" id="2.10.220.10">
    <property type="entry name" value="Hormone Receptor, Insulin-like Growth Factor Receptor 1, Chain A, domain 2"/>
    <property type="match status" value="3"/>
</dbReference>
<keyword evidence="9 17" id="KW-0067">ATP-binding</keyword>
<evidence type="ECO:0000256" key="18">
    <source>
        <dbReference type="PIRSR" id="PIRSR000619-2"/>
    </source>
</evidence>
<feature type="region of interest" description="Disordered" evidence="20">
    <location>
        <begin position="1081"/>
        <end position="1103"/>
    </location>
</feature>
<dbReference type="Pfam" id="PF07714">
    <property type="entry name" value="PK_Tyr_Ser-Thr"/>
    <property type="match status" value="1"/>
</dbReference>
<accession>A0A4W3HB92</accession>
<keyword evidence="5 21" id="KW-0812">Transmembrane</keyword>
<dbReference type="GO" id="GO:0009925">
    <property type="term" value="C:basal plasma membrane"/>
    <property type="evidence" value="ECO:0007669"/>
    <property type="project" value="TreeGrafter"/>
</dbReference>
<evidence type="ECO:0000256" key="13">
    <source>
        <dbReference type="ARBA" id="ARBA00023157"/>
    </source>
</evidence>
<reference evidence="24" key="2">
    <citation type="journal article" date="2007" name="PLoS Biol.">
        <title>Survey sequencing and comparative analysis of the elephant shark (Callorhinchus milii) genome.</title>
        <authorList>
            <person name="Venkatesh B."/>
            <person name="Kirkness E.F."/>
            <person name="Loh Y.H."/>
            <person name="Halpern A.L."/>
            <person name="Lee A.P."/>
            <person name="Johnson J."/>
            <person name="Dandona N."/>
            <person name="Viswanathan L.D."/>
            <person name="Tay A."/>
            <person name="Venter J.C."/>
            <person name="Strausberg R.L."/>
            <person name="Brenner S."/>
        </authorList>
    </citation>
    <scope>NUCLEOTIDE SEQUENCE [LARGE SCALE GENOMIC DNA]</scope>
</reference>
<dbReference type="InterPro" id="IPR000719">
    <property type="entry name" value="Prot_kinase_dom"/>
</dbReference>
<dbReference type="AlphaFoldDB" id="A0A4W3HB92"/>
<evidence type="ECO:0000256" key="9">
    <source>
        <dbReference type="ARBA" id="ARBA00022840"/>
    </source>
</evidence>
<dbReference type="PIRSF" id="PIRSF000619">
    <property type="entry name" value="TyrPK_EGF-R"/>
    <property type="match status" value="1"/>
</dbReference>
<keyword evidence="15" id="KW-0325">Glycoprotein</keyword>
<dbReference type="Ensembl" id="ENSCMIT00000012913.1">
    <property type="protein sequence ID" value="ENSCMIP00000012625.1"/>
    <property type="gene ID" value="ENSCMIG00000006234.1"/>
</dbReference>
<dbReference type="FunFam" id="2.10.220.10:FF:000002">
    <property type="entry name" value="Receptor protein-tyrosine kinase"/>
    <property type="match status" value="1"/>
</dbReference>
<feature type="binding site" evidence="18 19">
    <location>
        <position position="716"/>
    </location>
    <ligand>
        <name>ATP</name>
        <dbReference type="ChEBI" id="CHEBI:30616"/>
    </ligand>
</feature>
<evidence type="ECO:0000256" key="11">
    <source>
        <dbReference type="ARBA" id="ARBA00023136"/>
    </source>
</evidence>
<dbReference type="Gene3D" id="1.10.510.10">
    <property type="entry name" value="Transferase(Phosphotransferase) domain 1"/>
    <property type="match status" value="1"/>
</dbReference>
<evidence type="ECO:0000256" key="7">
    <source>
        <dbReference type="ARBA" id="ARBA00022741"/>
    </source>
</evidence>
<dbReference type="PROSITE" id="PS00107">
    <property type="entry name" value="PROTEIN_KINASE_ATP"/>
    <property type="match status" value="1"/>
</dbReference>
<dbReference type="GO" id="GO:0008284">
    <property type="term" value="P:positive regulation of cell population proliferation"/>
    <property type="evidence" value="ECO:0007669"/>
    <property type="project" value="TreeGrafter"/>
</dbReference>
<evidence type="ECO:0000256" key="10">
    <source>
        <dbReference type="ARBA" id="ARBA00022989"/>
    </source>
</evidence>
<dbReference type="CDD" id="cd05057">
    <property type="entry name" value="PTKc_EGFR_like"/>
    <property type="match status" value="1"/>
</dbReference>
<dbReference type="InParanoid" id="A0A4W3HB92"/>
<sequence length="1213" mass="137185">EDLPHRPCVWSRSPNASCCCYYDHNHLFASFFLPSLLSPYPPPQHPPTHPHARHPYLVTQSIREVTGYVLVALNQFENLPLENLRIIRGTTLYEERFALSLILNYRKDGIHGLRHLDLKHLTEILLGGVYLESNNFLCHAQTIEWRDILRMPQAAVEIKEVDYATKNCSQCDHVCDGHCWGPGVNNCQTLTKIVCAPQCNGRCFGTNPSECCHVECAGGCSGPKDTDCFACRHFNDSNACVVVCPQPLIYNKQTYQLEHNPDTKYMYGAFCVQECPLNFIVDQSSCVRTCPNDKTEVEKNGVKMCEPCSGLCPKACEGTGTGSKYQTVDSSNIDQFINCTKITGNLDFLITGINGDLYHKIDPLDPRKLKVFGTVQEITGYLNIQSWPENLTDFSVFSNLTTIGGRTLYNRGFSLMIMRLSGVRSLGFRSLKEIGAGKVYVAFNQLLCYYHTLKWKSLYRSWDPNFKPVIKENRPADACSKSGEGVGAWGFIKPQMAAIPLLCSSFRDHREYNSSTICIQCHPECRRMEEGLTCNGTGPGNCIRCAQYKDGPNCVTTCPEGIQGERGLIYKYPDKNHECKPCHENCTQGCKGPALLHCSLYLWKDPSKVLSDRRIPQIVAAVIGGLVVAKLVFLLAVIYWRRQIIKKKRAMRRYLETEMPDPLDPSGEAPSQINTRILKESELRKLTVLGSGVFGTVYKGFWIPDRESVKIPVAIKVLQEEPGRETTRSVTEDMLMVGSLEHQHVLRLLGICPGGPLQIVTQLLPLGSLLDYTRKNADSIRSQLLLNWCVQIAKGMKYLEERKMIHRNLSARNVLVKSPSHVQITDFGIINLLELDEKKYFFDEVKMPIKWMALESIHFRRYSHQSDVWSYGVTIWELMTFGGKPYQGIPVREIPGLLEKGERLPQPQICTIDVYMVMVKCWMIDEESRPTFKELGAEFSRMARDPDRYLVIEVRLKTDPLSLPLTPFPHLQIATEDIPKLTSPLPPVSESYLGSKPSLRVRNESTTRTISESSEGRGTSSSLDFYEDISLNGTLQPRESRSRDSSARFSNGTNIMISLSDEAEVDVNGYVIPERMDALKKKPSSVNNPQSSHDRIAPDPKQSKDQEYEYMNKRTYLNGCVNAVQNPEYLEDTTVFVSEGDILAFDNPDYWHNRNYYPVPRGTYCAWNENCPVEPIHSVNRALWMQSRGPGNFIASHQFNKNASTLGIKEQNC</sequence>
<organism evidence="23 24">
    <name type="scientific">Callorhinchus milii</name>
    <name type="common">Ghost shark</name>
    <dbReference type="NCBI Taxonomy" id="7868"/>
    <lineage>
        <taxon>Eukaryota</taxon>
        <taxon>Metazoa</taxon>
        <taxon>Chordata</taxon>
        <taxon>Craniata</taxon>
        <taxon>Vertebrata</taxon>
        <taxon>Chondrichthyes</taxon>
        <taxon>Holocephali</taxon>
        <taxon>Chimaeriformes</taxon>
        <taxon>Callorhinchidae</taxon>
        <taxon>Callorhinchus</taxon>
    </lineage>
</organism>
<dbReference type="Gene3D" id="6.10.250.2930">
    <property type="match status" value="1"/>
</dbReference>
<keyword evidence="13" id="KW-1015">Disulfide bond</keyword>
<dbReference type="InterPro" id="IPR049328">
    <property type="entry name" value="TM_ErbB1"/>
</dbReference>
<comment type="catalytic activity">
    <reaction evidence="16">
        <text>L-tyrosyl-[protein] + ATP = O-phospho-L-tyrosyl-[protein] + ADP + H(+)</text>
        <dbReference type="Rhea" id="RHEA:10596"/>
        <dbReference type="Rhea" id="RHEA-COMP:10136"/>
        <dbReference type="Rhea" id="RHEA-COMP:20101"/>
        <dbReference type="ChEBI" id="CHEBI:15378"/>
        <dbReference type="ChEBI" id="CHEBI:30616"/>
        <dbReference type="ChEBI" id="CHEBI:46858"/>
        <dbReference type="ChEBI" id="CHEBI:61978"/>
        <dbReference type="ChEBI" id="CHEBI:456216"/>
        <dbReference type="EC" id="2.7.10.1"/>
    </reaction>
</comment>
<evidence type="ECO:0000256" key="2">
    <source>
        <dbReference type="ARBA" id="ARBA00011902"/>
    </source>
</evidence>
<dbReference type="InterPro" id="IPR006211">
    <property type="entry name" value="Furin-like_Cys-rich_dom"/>
</dbReference>
<keyword evidence="12 17" id="KW-0829">Tyrosine-protein kinase</keyword>
<dbReference type="Pfam" id="PF00757">
    <property type="entry name" value="Furin-like"/>
    <property type="match status" value="1"/>
</dbReference>
<dbReference type="STRING" id="7868.ENSCMIP00000012625"/>
<dbReference type="InterPro" id="IPR017441">
    <property type="entry name" value="Protein_kinase_ATP_BS"/>
</dbReference>
<evidence type="ECO:0000256" key="5">
    <source>
        <dbReference type="ARBA" id="ARBA00022692"/>
    </source>
</evidence>
<dbReference type="GO" id="GO:0005524">
    <property type="term" value="F:ATP binding"/>
    <property type="evidence" value="ECO:0007669"/>
    <property type="project" value="UniProtKB-UniRule"/>
</dbReference>
<keyword evidence="24" id="KW-1185">Reference proteome</keyword>
<dbReference type="Gene3D" id="3.80.20.20">
    <property type="entry name" value="Receptor L-domain"/>
    <property type="match status" value="2"/>
</dbReference>
<evidence type="ECO:0000256" key="19">
    <source>
        <dbReference type="PROSITE-ProRule" id="PRU10141"/>
    </source>
</evidence>
<comment type="similarity">
    <text evidence="17">Belongs to the protein kinase superfamily. Tyr protein kinase family. EGF receptor subfamily.</text>
</comment>
<feature type="region of interest" description="Disordered" evidence="20">
    <location>
        <begin position="989"/>
        <end position="1025"/>
    </location>
</feature>
<dbReference type="GO" id="GO:0004714">
    <property type="term" value="F:transmembrane receptor protein tyrosine kinase activity"/>
    <property type="evidence" value="ECO:0007669"/>
    <property type="project" value="UniProtKB-EC"/>
</dbReference>
<feature type="transmembrane region" description="Helical" evidence="21">
    <location>
        <begin position="618"/>
        <end position="640"/>
    </location>
</feature>
<dbReference type="InterPro" id="IPR000494">
    <property type="entry name" value="Rcpt_L-dom"/>
</dbReference>
<keyword evidence="8 17" id="KW-0418">Kinase</keyword>
<dbReference type="SUPFAM" id="SSF57184">
    <property type="entry name" value="Growth factor receptor domain"/>
    <property type="match status" value="2"/>
</dbReference>
<dbReference type="Pfam" id="PF14843">
    <property type="entry name" value="GF_recep_IV"/>
    <property type="match status" value="1"/>
</dbReference>
<dbReference type="CDD" id="cd00064">
    <property type="entry name" value="FU"/>
    <property type="match status" value="2"/>
</dbReference>
<dbReference type="FunFam" id="3.30.200.20:FF:000276">
    <property type="entry name" value="Receptor tyrosine-protein kinase erbB-3"/>
    <property type="match status" value="1"/>
</dbReference>
<keyword evidence="14 17" id="KW-0675">Receptor</keyword>
<dbReference type="SUPFAM" id="SSF52058">
    <property type="entry name" value="L domain-like"/>
    <property type="match status" value="2"/>
</dbReference>
<name>A0A4W3HB92_CALMI</name>
<dbReference type="GO" id="GO:0038132">
    <property type="term" value="F:neuregulin binding"/>
    <property type="evidence" value="ECO:0007669"/>
    <property type="project" value="TreeGrafter"/>
</dbReference>
<dbReference type="Pfam" id="PF21314">
    <property type="entry name" value="TM_ErbB1"/>
    <property type="match status" value="1"/>
</dbReference>
<dbReference type="GeneTree" id="ENSGT00940000156107"/>
<dbReference type="PANTHER" id="PTHR24416:SF88">
    <property type="entry name" value="RECEPTOR TYROSINE-PROTEIN KINASE ERBB-3"/>
    <property type="match status" value="1"/>
</dbReference>
<evidence type="ECO:0000313" key="24">
    <source>
        <dbReference type="Proteomes" id="UP000314986"/>
    </source>
</evidence>
<keyword evidence="6" id="KW-0732">Signal</keyword>
<evidence type="ECO:0000256" key="15">
    <source>
        <dbReference type="ARBA" id="ARBA00023180"/>
    </source>
</evidence>
<keyword evidence="11 17" id="KW-0472">Membrane</keyword>
<dbReference type="GO" id="GO:0038131">
    <property type="term" value="F:neuregulin receptor activity"/>
    <property type="evidence" value="ECO:0007669"/>
    <property type="project" value="TreeGrafter"/>
</dbReference>
<dbReference type="GO" id="GO:0043066">
    <property type="term" value="P:negative regulation of apoptotic process"/>
    <property type="evidence" value="ECO:0007669"/>
    <property type="project" value="TreeGrafter"/>
</dbReference>
<evidence type="ECO:0000256" key="3">
    <source>
        <dbReference type="ARBA" id="ARBA00022553"/>
    </source>
</evidence>
<dbReference type="CDD" id="cd12095">
    <property type="entry name" value="TM_ErbB3"/>
    <property type="match status" value="1"/>
</dbReference>
<keyword evidence="7 17" id="KW-0547">Nucleotide-binding</keyword>
<dbReference type="GO" id="GO:0043235">
    <property type="term" value="C:receptor complex"/>
    <property type="evidence" value="ECO:0007669"/>
    <property type="project" value="TreeGrafter"/>
</dbReference>
<feature type="binding site" evidence="18">
    <location>
        <begin position="689"/>
        <end position="697"/>
    </location>
    <ligand>
        <name>ATP</name>
        <dbReference type="ChEBI" id="CHEBI:30616"/>
    </ligand>
</feature>
<dbReference type="InterPro" id="IPR032778">
    <property type="entry name" value="GF_recep_IV"/>
</dbReference>
<evidence type="ECO:0000313" key="23">
    <source>
        <dbReference type="Ensembl" id="ENSCMIP00000012625.1"/>
    </source>
</evidence>
<dbReference type="InterPro" id="IPR006212">
    <property type="entry name" value="Furin_repeat"/>
</dbReference>
<evidence type="ECO:0000256" key="6">
    <source>
        <dbReference type="ARBA" id="ARBA00022729"/>
    </source>
</evidence>
<evidence type="ECO:0000256" key="4">
    <source>
        <dbReference type="ARBA" id="ARBA00022679"/>
    </source>
</evidence>
<dbReference type="PANTHER" id="PTHR24416">
    <property type="entry name" value="TYROSINE-PROTEIN KINASE RECEPTOR"/>
    <property type="match status" value="1"/>
</dbReference>
<dbReference type="InterPro" id="IPR011009">
    <property type="entry name" value="Kinase-like_dom_sf"/>
</dbReference>
<dbReference type="FunFam" id="3.80.20.20:FF:000004">
    <property type="entry name" value="Receptor protein-tyrosine kinase"/>
    <property type="match status" value="1"/>
</dbReference>
<dbReference type="GO" id="GO:0009966">
    <property type="term" value="P:regulation of signal transduction"/>
    <property type="evidence" value="ECO:0007669"/>
    <property type="project" value="UniProtKB-ARBA"/>
</dbReference>
<protein>
    <recommendedName>
        <fullName evidence="2 17">Receptor protein-tyrosine kinase</fullName>
        <ecNumber evidence="2 17">2.7.10.1</ecNumber>
    </recommendedName>
</protein>
<comment type="subcellular location">
    <subcellularLocation>
        <location evidence="1">Membrane</location>
        <topology evidence="1">Single-pass type I membrane protein</topology>
    </subcellularLocation>
</comment>
<evidence type="ECO:0000256" key="20">
    <source>
        <dbReference type="SAM" id="MobiDB-lite"/>
    </source>
</evidence>
<keyword evidence="10 21" id="KW-1133">Transmembrane helix</keyword>
<dbReference type="SUPFAM" id="SSF56112">
    <property type="entry name" value="Protein kinase-like (PK-like)"/>
    <property type="match status" value="1"/>
</dbReference>
<dbReference type="InterPro" id="IPR044912">
    <property type="entry name" value="Egfr_JX_dom"/>
</dbReference>
<dbReference type="InterPro" id="IPR050122">
    <property type="entry name" value="RTK"/>
</dbReference>
<dbReference type="Gene3D" id="3.30.200.20">
    <property type="entry name" value="Phosphorylase Kinase, domain 1"/>
    <property type="match status" value="1"/>
</dbReference>
<feature type="compositionally biased region" description="Basic and acidic residues" evidence="20">
    <location>
        <begin position="1092"/>
        <end position="1103"/>
    </location>
</feature>
<evidence type="ECO:0000256" key="21">
    <source>
        <dbReference type="SAM" id="Phobius"/>
    </source>
</evidence>
<evidence type="ECO:0000256" key="14">
    <source>
        <dbReference type="ARBA" id="ARBA00023170"/>
    </source>
</evidence>
<dbReference type="InterPro" id="IPR016245">
    <property type="entry name" value="Tyr_kinase_EGF/ERB/XmrK_rcpt"/>
</dbReference>
<dbReference type="InterPro" id="IPR036941">
    <property type="entry name" value="Rcpt_L-dom_sf"/>
</dbReference>
<dbReference type="FunFam" id="1.10.510.10:FF:000233">
    <property type="entry name" value="receptor tyrosine-protein kinase erbB-3"/>
    <property type="match status" value="1"/>
</dbReference>
<keyword evidence="4 17" id="KW-0808">Transferase</keyword>
<evidence type="ECO:0000256" key="1">
    <source>
        <dbReference type="ARBA" id="ARBA00004479"/>
    </source>
</evidence>
<proteinExistence type="inferred from homology"/>
<dbReference type="GO" id="GO:0007169">
    <property type="term" value="P:cell surface receptor protein tyrosine kinase signaling pathway"/>
    <property type="evidence" value="ECO:0007669"/>
    <property type="project" value="UniProtKB-UniRule"/>
</dbReference>
<dbReference type="Proteomes" id="UP000314986">
    <property type="component" value="Unassembled WGS sequence"/>
</dbReference>
<dbReference type="GO" id="GO:0022008">
    <property type="term" value="P:neurogenesis"/>
    <property type="evidence" value="ECO:0007669"/>
    <property type="project" value="TreeGrafter"/>
</dbReference>
<evidence type="ECO:0000256" key="16">
    <source>
        <dbReference type="ARBA" id="ARBA00051243"/>
    </source>
</evidence>
<keyword evidence="3" id="KW-0597">Phosphoprotein</keyword>
<dbReference type="FunFam" id="2.10.220.10:FF:000001">
    <property type="entry name" value="Receptor protein-tyrosine kinase"/>
    <property type="match status" value="1"/>
</dbReference>
<evidence type="ECO:0000256" key="12">
    <source>
        <dbReference type="ARBA" id="ARBA00023137"/>
    </source>
</evidence>
<reference evidence="23" key="5">
    <citation type="submission" date="2025-09" db="UniProtKB">
        <authorList>
            <consortium name="Ensembl"/>
        </authorList>
    </citation>
    <scope>IDENTIFICATION</scope>
</reference>
<reference evidence="23" key="4">
    <citation type="submission" date="2025-08" db="UniProtKB">
        <authorList>
            <consortium name="Ensembl"/>
        </authorList>
    </citation>
    <scope>IDENTIFICATION</scope>
</reference>
<feature type="compositionally biased region" description="Low complexity" evidence="20">
    <location>
        <begin position="1004"/>
        <end position="1022"/>
    </location>
</feature>
<feature type="domain" description="Protein kinase" evidence="22">
    <location>
        <begin position="683"/>
        <end position="950"/>
    </location>
</feature>
<evidence type="ECO:0000256" key="8">
    <source>
        <dbReference type="ARBA" id="ARBA00022777"/>
    </source>
</evidence>
<evidence type="ECO:0000259" key="22">
    <source>
        <dbReference type="PROSITE" id="PS50011"/>
    </source>
</evidence>
<evidence type="ECO:0000256" key="17">
    <source>
        <dbReference type="PIRNR" id="PIRNR000619"/>
    </source>
</evidence>
<dbReference type="EC" id="2.7.10.1" evidence="2 17"/>
<dbReference type="SMART" id="SM00261">
    <property type="entry name" value="FU"/>
    <property type="match status" value="3"/>
</dbReference>